<proteinExistence type="inferred from homology"/>
<dbReference type="EMBL" id="HG671386">
    <property type="protein sequence ID" value="CDI80884.1"/>
    <property type="molecule type" value="Genomic_DNA"/>
</dbReference>
<dbReference type="FunFam" id="3.90.550.50:FF:000001">
    <property type="entry name" value="Hexosyltransferase"/>
    <property type="match status" value="1"/>
</dbReference>
<evidence type="ECO:0000256" key="4">
    <source>
        <dbReference type="ARBA" id="ARBA00022679"/>
    </source>
</evidence>
<organism evidence="12 13">
    <name type="scientific">Eimeria acervulina</name>
    <name type="common">Coccidian parasite</name>
    <dbReference type="NCBI Taxonomy" id="5801"/>
    <lineage>
        <taxon>Eukaryota</taxon>
        <taxon>Sar</taxon>
        <taxon>Alveolata</taxon>
        <taxon>Apicomplexa</taxon>
        <taxon>Conoidasida</taxon>
        <taxon>Coccidia</taxon>
        <taxon>Eucoccidiorida</taxon>
        <taxon>Eimeriorina</taxon>
        <taxon>Eimeriidae</taxon>
        <taxon>Eimeria</taxon>
    </lineage>
</organism>
<evidence type="ECO:0000256" key="3">
    <source>
        <dbReference type="ARBA" id="ARBA00022676"/>
    </source>
</evidence>
<evidence type="ECO:0000256" key="1">
    <source>
        <dbReference type="ARBA" id="ARBA00004323"/>
    </source>
</evidence>
<dbReference type="PANTHER" id="PTHR11214">
    <property type="entry name" value="BETA-1,3-N-ACETYLGLUCOSAMINYLTRANSFERASE"/>
    <property type="match status" value="1"/>
</dbReference>
<gene>
    <name evidence="12" type="ORF">EAH_00018480</name>
</gene>
<reference evidence="12" key="1">
    <citation type="submission" date="2013-10" db="EMBL/GenBank/DDBJ databases">
        <title>Genomic analysis of the causative agents of coccidiosis in chickens.</title>
        <authorList>
            <person name="Reid A.J."/>
            <person name="Blake D."/>
            <person name="Billington K."/>
            <person name="Browne H."/>
            <person name="Dunn M."/>
            <person name="Hung S."/>
            <person name="Kawahara F."/>
            <person name="Miranda-Saavedra D."/>
            <person name="Mourier T."/>
            <person name="Nagra H."/>
            <person name="Otto T.D."/>
            <person name="Rawlings N."/>
            <person name="Sanchez A."/>
            <person name="Sanders M."/>
            <person name="Subramaniam C."/>
            <person name="Tay Y."/>
            <person name="Dear P."/>
            <person name="Doerig C."/>
            <person name="Gruber A."/>
            <person name="Parkinson J."/>
            <person name="Shirley M."/>
            <person name="Wan K.L."/>
            <person name="Berriman M."/>
            <person name="Tomley F."/>
            <person name="Pain A."/>
        </authorList>
    </citation>
    <scope>NUCLEOTIDE SEQUENCE</scope>
    <source>
        <strain evidence="12">Houghton</strain>
    </source>
</reference>
<keyword evidence="13" id="KW-1185">Reference proteome</keyword>
<dbReference type="GeneID" id="25269918"/>
<dbReference type="OMA" id="HSQQTFF"/>
<comment type="similarity">
    <text evidence="2 11">Belongs to the glycosyltransferase 31 family.</text>
</comment>
<evidence type="ECO:0000256" key="6">
    <source>
        <dbReference type="ARBA" id="ARBA00022968"/>
    </source>
</evidence>
<keyword evidence="10" id="KW-0325">Glycoprotein</keyword>
<protein>
    <recommendedName>
        <fullName evidence="11">Hexosyltransferase</fullName>
        <ecNumber evidence="11">2.4.1.-</ecNumber>
    </recommendedName>
</protein>
<dbReference type="Pfam" id="PF01762">
    <property type="entry name" value="Galactosyl_T"/>
    <property type="match status" value="1"/>
</dbReference>
<evidence type="ECO:0000256" key="9">
    <source>
        <dbReference type="ARBA" id="ARBA00023136"/>
    </source>
</evidence>
<evidence type="ECO:0000256" key="2">
    <source>
        <dbReference type="ARBA" id="ARBA00008661"/>
    </source>
</evidence>
<dbReference type="Proteomes" id="UP000018050">
    <property type="component" value="Unassembled WGS sequence"/>
</dbReference>
<keyword evidence="8 11" id="KW-0333">Golgi apparatus</keyword>
<dbReference type="RefSeq" id="XP_013249215.1">
    <property type="nucleotide sequence ID" value="XM_013393761.1"/>
</dbReference>
<dbReference type="Gene3D" id="3.90.550.50">
    <property type="match status" value="1"/>
</dbReference>
<dbReference type="GO" id="GO:0006493">
    <property type="term" value="P:protein O-linked glycosylation"/>
    <property type="evidence" value="ECO:0007669"/>
    <property type="project" value="TreeGrafter"/>
</dbReference>
<dbReference type="OrthoDB" id="5957813at2759"/>
<dbReference type="VEuPathDB" id="ToxoDB:EAH_00018480"/>
<keyword evidence="9" id="KW-0472">Membrane</keyword>
<comment type="subcellular location">
    <subcellularLocation>
        <location evidence="1 11">Golgi apparatus membrane</location>
        <topology evidence="1 11">Single-pass type II membrane protein</topology>
    </subcellularLocation>
</comment>
<dbReference type="GO" id="GO:0016758">
    <property type="term" value="F:hexosyltransferase activity"/>
    <property type="evidence" value="ECO:0007669"/>
    <property type="project" value="InterPro"/>
</dbReference>
<sequence length="246" mass="27388">MTGAADFQGRMLVRNTWGGASRVANKRIRLFFLLGTVGSQEVQKAVEEEAKAYGDILQHAAPDKYTSLATKAATMIEWMAKSCPEAKFLVKADTDTLVNLDVMIPYLIKMESKGDIALGARLDNMPIITHEKSRNYQDPLVFPRKTFPPYLSGACYIVSGSLIQKVARVLQEVPRVRNEDTFLGMCLERLGIEPTAIGPEAQINPWFDPAKGPCAAFRLAAAHSFKRDLLIAIWEWWEKGGAKMCH</sequence>
<evidence type="ECO:0000313" key="13">
    <source>
        <dbReference type="Proteomes" id="UP000018050"/>
    </source>
</evidence>
<dbReference type="EC" id="2.4.1.-" evidence="11"/>
<reference evidence="12" key="2">
    <citation type="submission" date="2013-10" db="EMBL/GenBank/DDBJ databases">
        <authorList>
            <person name="Aslett M."/>
        </authorList>
    </citation>
    <scope>NUCLEOTIDE SEQUENCE</scope>
    <source>
        <strain evidence="12">Houghton</strain>
    </source>
</reference>
<evidence type="ECO:0000256" key="8">
    <source>
        <dbReference type="ARBA" id="ARBA00023034"/>
    </source>
</evidence>
<keyword evidence="7" id="KW-1133">Transmembrane helix</keyword>
<dbReference type="PANTHER" id="PTHR11214:SF3">
    <property type="entry name" value="BETA-1,3-GALACTOSYLTRANSFERASE 6"/>
    <property type="match status" value="1"/>
</dbReference>
<dbReference type="GO" id="GO:0000139">
    <property type="term" value="C:Golgi membrane"/>
    <property type="evidence" value="ECO:0007669"/>
    <property type="project" value="UniProtKB-SubCell"/>
</dbReference>
<keyword evidence="4 12" id="KW-0808">Transferase</keyword>
<keyword evidence="5" id="KW-0812">Transmembrane</keyword>
<dbReference type="AlphaFoldDB" id="U6GQJ4"/>
<keyword evidence="6" id="KW-0735">Signal-anchor</keyword>
<name>U6GQJ4_EIMAC</name>
<accession>U6GQJ4</accession>
<dbReference type="InterPro" id="IPR002659">
    <property type="entry name" value="Glyco_trans_31"/>
</dbReference>
<keyword evidence="3 11" id="KW-0328">Glycosyltransferase</keyword>
<evidence type="ECO:0000256" key="11">
    <source>
        <dbReference type="RuleBase" id="RU363063"/>
    </source>
</evidence>
<evidence type="ECO:0000313" key="12">
    <source>
        <dbReference type="EMBL" id="CDI80884.1"/>
    </source>
</evidence>
<evidence type="ECO:0000256" key="5">
    <source>
        <dbReference type="ARBA" id="ARBA00022692"/>
    </source>
</evidence>
<evidence type="ECO:0000256" key="10">
    <source>
        <dbReference type="ARBA" id="ARBA00023180"/>
    </source>
</evidence>
<evidence type="ECO:0000256" key="7">
    <source>
        <dbReference type="ARBA" id="ARBA00022989"/>
    </source>
</evidence>